<feature type="compositionally biased region" description="Basic residues" evidence="1">
    <location>
        <begin position="121"/>
        <end position="130"/>
    </location>
</feature>
<protein>
    <submittedName>
        <fullName evidence="2">Uncharacterized protein</fullName>
    </submittedName>
</protein>
<organism evidence="2 3">
    <name type="scientific">Aldrovandia affinis</name>
    <dbReference type="NCBI Taxonomy" id="143900"/>
    <lineage>
        <taxon>Eukaryota</taxon>
        <taxon>Metazoa</taxon>
        <taxon>Chordata</taxon>
        <taxon>Craniata</taxon>
        <taxon>Vertebrata</taxon>
        <taxon>Euteleostomi</taxon>
        <taxon>Actinopterygii</taxon>
        <taxon>Neopterygii</taxon>
        <taxon>Teleostei</taxon>
        <taxon>Notacanthiformes</taxon>
        <taxon>Halosauridae</taxon>
        <taxon>Aldrovandia</taxon>
    </lineage>
</organism>
<reference evidence="2" key="1">
    <citation type="journal article" date="2023" name="Science">
        <title>Genome structures resolve the early diversification of teleost fishes.</title>
        <authorList>
            <person name="Parey E."/>
            <person name="Louis A."/>
            <person name="Montfort J."/>
            <person name="Bouchez O."/>
            <person name="Roques C."/>
            <person name="Iampietro C."/>
            <person name="Lluch J."/>
            <person name="Castinel A."/>
            <person name="Donnadieu C."/>
            <person name="Desvignes T."/>
            <person name="Floi Bucao C."/>
            <person name="Jouanno E."/>
            <person name="Wen M."/>
            <person name="Mejri S."/>
            <person name="Dirks R."/>
            <person name="Jansen H."/>
            <person name="Henkel C."/>
            <person name="Chen W.J."/>
            <person name="Zahm M."/>
            <person name="Cabau C."/>
            <person name="Klopp C."/>
            <person name="Thompson A.W."/>
            <person name="Robinson-Rechavi M."/>
            <person name="Braasch I."/>
            <person name="Lecointre G."/>
            <person name="Bobe J."/>
            <person name="Postlethwait J.H."/>
            <person name="Berthelot C."/>
            <person name="Roest Crollius H."/>
            <person name="Guiguen Y."/>
        </authorList>
    </citation>
    <scope>NUCLEOTIDE SEQUENCE</scope>
    <source>
        <strain evidence="2">NC1722</strain>
    </source>
</reference>
<comment type="caution">
    <text evidence="2">The sequence shown here is derived from an EMBL/GenBank/DDBJ whole genome shotgun (WGS) entry which is preliminary data.</text>
</comment>
<proteinExistence type="predicted"/>
<keyword evidence="3" id="KW-1185">Reference proteome</keyword>
<gene>
    <name evidence="2" type="ORF">AAFF_G00289910</name>
</gene>
<feature type="region of interest" description="Disordered" evidence="1">
    <location>
        <begin position="52"/>
        <end position="130"/>
    </location>
</feature>
<dbReference type="Proteomes" id="UP001221898">
    <property type="component" value="Unassembled WGS sequence"/>
</dbReference>
<evidence type="ECO:0000256" key="1">
    <source>
        <dbReference type="SAM" id="MobiDB-lite"/>
    </source>
</evidence>
<dbReference type="EMBL" id="JAINUG010000404">
    <property type="protein sequence ID" value="KAJ8372358.1"/>
    <property type="molecule type" value="Genomic_DNA"/>
</dbReference>
<evidence type="ECO:0000313" key="2">
    <source>
        <dbReference type="EMBL" id="KAJ8372358.1"/>
    </source>
</evidence>
<sequence length="130" mass="14072">MTAMSAPSPPPPAASFSWDAALPVSTSPSHTRLLFSCRGPPPLPLLHHRAHALHPRHTHAEAHPGVRTQPAAARLEQHAAFSSRPQTQGEGRQAGRRRAAQGRSHSGSAWPAARLPYRPSRYTRARAAPR</sequence>
<evidence type="ECO:0000313" key="3">
    <source>
        <dbReference type="Proteomes" id="UP001221898"/>
    </source>
</evidence>
<accession>A0AAD7R9L4</accession>
<name>A0AAD7R9L4_9TELE</name>
<dbReference type="AlphaFoldDB" id="A0AAD7R9L4"/>